<protein>
    <submittedName>
        <fullName evidence="8">FUSC family protein</fullName>
    </submittedName>
</protein>
<dbReference type="PANTHER" id="PTHR30509">
    <property type="entry name" value="P-HYDROXYBENZOIC ACID EFFLUX PUMP SUBUNIT-RELATED"/>
    <property type="match status" value="1"/>
</dbReference>
<feature type="transmembrane region" description="Helical" evidence="7">
    <location>
        <begin position="21"/>
        <end position="41"/>
    </location>
</feature>
<evidence type="ECO:0000256" key="4">
    <source>
        <dbReference type="ARBA" id="ARBA00022989"/>
    </source>
</evidence>
<evidence type="ECO:0000256" key="2">
    <source>
        <dbReference type="ARBA" id="ARBA00022475"/>
    </source>
</evidence>
<accession>A0A934Q6W2</accession>
<feature type="transmembrane region" description="Helical" evidence="7">
    <location>
        <begin position="127"/>
        <end position="143"/>
    </location>
</feature>
<feature type="transmembrane region" description="Helical" evidence="7">
    <location>
        <begin position="149"/>
        <end position="174"/>
    </location>
</feature>
<feature type="compositionally biased region" description="Basic residues" evidence="6">
    <location>
        <begin position="231"/>
        <end position="244"/>
    </location>
</feature>
<feature type="region of interest" description="Disordered" evidence="6">
    <location>
        <begin position="217"/>
        <end position="247"/>
    </location>
</feature>
<evidence type="ECO:0000256" key="7">
    <source>
        <dbReference type="SAM" id="Phobius"/>
    </source>
</evidence>
<dbReference type="GO" id="GO:0005886">
    <property type="term" value="C:plasma membrane"/>
    <property type="evidence" value="ECO:0007669"/>
    <property type="project" value="UniProtKB-SubCell"/>
</dbReference>
<dbReference type="AlphaFoldDB" id="A0A934Q6W2"/>
<keyword evidence="3 7" id="KW-0812">Transmembrane</keyword>
<name>A0A934Q6W2_9MICO</name>
<comment type="subcellular location">
    <subcellularLocation>
        <location evidence="1">Cell membrane</location>
        <topology evidence="1">Multi-pass membrane protein</topology>
    </subcellularLocation>
</comment>
<gene>
    <name evidence="8" type="ORF">JD276_07070</name>
</gene>
<keyword evidence="2" id="KW-1003">Cell membrane</keyword>
<keyword evidence="5 7" id="KW-0472">Membrane</keyword>
<dbReference type="RefSeq" id="WP_200114943.1">
    <property type="nucleotide sequence ID" value="NZ_JAEHOH010000009.1"/>
</dbReference>
<feature type="transmembrane region" description="Helical" evidence="7">
    <location>
        <begin position="78"/>
        <end position="95"/>
    </location>
</feature>
<dbReference type="EMBL" id="JAEHOH010000009">
    <property type="protein sequence ID" value="MBK0418793.1"/>
    <property type="molecule type" value="Genomic_DNA"/>
</dbReference>
<evidence type="ECO:0000313" key="9">
    <source>
        <dbReference type="Proteomes" id="UP000608530"/>
    </source>
</evidence>
<evidence type="ECO:0000313" key="8">
    <source>
        <dbReference type="EMBL" id="MBK0418793.1"/>
    </source>
</evidence>
<evidence type="ECO:0000256" key="5">
    <source>
        <dbReference type="ARBA" id="ARBA00023136"/>
    </source>
</evidence>
<sequence>MTRIENLRGAVARTGRQVGNPSRLVLAVKTAAAAAIAWYFAPYVPLAESEYSYYAPLGVLVSMYSTVVDSVRTGLQTLLGLGAGIVLGLGALTFVTLGVPAIVSMALLVAGGVALGGLQIFGAGRDWIALAGIMVLLLGGRNADDFSFSYLATMGFGVLVGLIVQLLAVPPLYLSEARTRLSDLRRALGDCLEETATAVEDGRRDSGALQEAIDSLTGTATAASEEIRQAQRSRRVNPRARRRGHENEDIDAQFRSLDHVVFFVRALSDLIEQRTPDQVPAAAKQGGERLAEAIRQCGALLSMPVDAEDRETQVTRTRQALRLYLHGFETEGRADPSAFADEMAAGVCLRRIIEELE</sequence>
<comment type="caution">
    <text evidence="8">The sequence shown here is derived from an EMBL/GenBank/DDBJ whole genome shotgun (WGS) entry which is preliminary data.</text>
</comment>
<keyword evidence="4 7" id="KW-1133">Transmembrane helix</keyword>
<dbReference type="PANTHER" id="PTHR30509:SF9">
    <property type="entry name" value="MULTIDRUG RESISTANCE PROTEIN MDTO"/>
    <property type="match status" value="1"/>
</dbReference>
<reference evidence="8" key="1">
    <citation type="submission" date="2020-12" db="EMBL/GenBank/DDBJ databases">
        <title>Leucobacter sp. CAS1, isolated from Chromium sludge.</title>
        <authorList>
            <person name="Xu Z."/>
        </authorList>
    </citation>
    <scope>NUCLEOTIDE SEQUENCE</scope>
    <source>
        <strain evidence="8">CSA1</strain>
    </source>
</reference>
<keyword evidence="9" id="KW-1185">Reference proteome</keyword>
<dbReference type="Proteomes" id="UP000608530">
    <property type="component" value="Unassembled WGS sequence"/>
</dbReference>
<evidence type="ECO:0000256" key="6">
    <source>
        <dbReference type="SAM" id="MobiDB-lite"/>
    </source>
</evidence>
<proteinExistence type="predicted"/>
<feature type="transmembrane region" description="Helical" evidence="7">
    <location>
        <begin position="53"/>
        <end position="71"/>
    </location>
</feature>
<evidence type="ECO:0000256" key="3">
    <source>
        <dbReference type="ARBA" id="ARBA00022692"/>
    </source>
</evidence>
<organism evidence="8 9">
    <name type="scientific">Leucobacter chromiisoli</name>
    <dbReference type="NCBI Taxonomy" id="2796471"/>
    <lineage>
        <taxon>Bacteria</taxon>
        <taxon>Bacillati</taxon>
        <taxon>Actinomycetota</taxon>
        <taxon>Actinomycetes</taxon>
        <taxon>Micrococcales</taxon>
        <taxon>Microbacteriaceae</taxon>
        <taxon>Leucobacter</taxon>
    </lineage>
</organism>
<evidence type="ECO:0000256" key="1">
    <source>
        <dbReference type="ARBA" id="ARBA00004651"/>
    </source>
</evidence>